<evidence type="ECO:0000313" key="4">
    <source>
        <dbReference type="EMBL" id="KAL3885561.1"/>
    </source>
</evidence>
<comment type="caution">
    <text evidence="4">The sequence shown here is derived from an EMBL/GenBank/DDBJ whole genome shotgun (WGS) entry which is preliminary data.</text>
</comment>
<feature type="region of interest" description="Disordered" evidence="1">
    <location>
        <begin position="58"/>
        <end position="82"/>
    </location>
</feature>
<dbReference type="EMBL" id="JBJQND010000002">
    <property type="protein sequence ID" value="KAL3885548.1"/>
    <property type="molecule type" value="Genomic_DNA"/>
</dbReference>
<keyword evidence="2" id="KW-0472">Membrane</keyword>
<name>A0ABD3XH14_SINWO</name>
<evidence type="ECO:0000313" key="5">
    <source>
        <dbReference type="Proteomes" id="UP001634394"/>
    </source>
</evidence>
<keyword evidence="2" id="KW-0812">Transmembrane</keyword>
<sequence>MLDFVAAGEANLTETFGMPSGKSGPIGLIVILIFSAIPGAIIVFFTYKLVKSLRDKARQKEEKKKLKQQKKEKESQRKPKKK</sequence>
<feature type="transmembrane region" description="Helical" evidence="2">
    <location>
        <begin position="26"/>
        <end position="50"/>
    </location>
</feature>
<keyword evidence="5" id="KW-1185">Reference proteome</keyword>
<accession>A0ABD3XH14</accession>
<evidence type="ECO:0000313" key="3">
    <source>
        <dbReference type="EMBL" id="KAL3885548.1"/>
    </source>
</evidence>
<evidence type="ECO:0000256" key="2">
    <source>
        <dbReference type="SAM" id="Phobius"/>
    </source>
</evidence>
<dbReference type="Proteomes" id="UP001634394">
    <property type="component" value="Unassembled WGS sequence"/>
</dbReference>
<gene>
    <name evidence="3" type="ORF">ACJMK2_025599</name>
    <name evidence="4" type="ORF">ACJMK2_025612</name>
</gene>
<evidence type="ECO:0000256" key="1">
    <source>
        <dbReference type="SAM" id="MobiDB-lite"/>
    </source>
</evidence>
<keyword evidence="2" id="KW-1133">Transmembrane helix</keyword>
<proteinExistence type="predicted"/>
<protein>
    <submittedName>
        <fullName evidence="4">Uncharacterized protein</fullName>
    </submittedName>
</protein>
<dbReference type="EMBL" id="JBJQND010000002">
    <property type="protein sequence ID" value="KAL3885561.1"/>
    <property type="molecule type" value="Genomic_DNA"/>
</dbReference>
<reference evidence="4 5" key="1">
    <citation type="submission" date="2024-11" db="EMBL/GenBank/DDBJ databases">
        <title>Chromosome-level genome assembly of the freshwater bivalve Anodonta woodiana.</title>
        <authorList>
            <person name="Chen X."/>
        </authorList>
    </citation>
    <scope>NUCLEOTIDE SEQUENCE [LARGE SCALE GENOMIC DNA]</scope>
    <source>
        <strain evidence="4">MN2024</strain>
        <tissue evidence="4">Gills</tissue>
    </source>
</reference>
<dbReference type="AlphaFoldDB" id="A0ABD3XH14"/>
<organism evidence="4 5">
    <name type="scientific">Sinanodonta woodiana</name>
    <name type="common">Chinese pond mussel</name>
    <name type="synonym">Anodonta woodiana</name>
    <dbReference type="NCBI Taxonomy" id="1069815"/>
    <lineage>
        <taxon>Eukaryota</taxon>
        <taxon>Metazoa</taxon>
        <taxon>Spiralia</taxon>
        <taxon>Lophotrochozoa</taxon>
        <taxon>Mollusca</taxon>
        <taxon>Bivalvia</taxon>
        <taxon>Autobranchia</taxon>
        <taxon>Heteroconchia</taxon>
        <taxon>Palaeoheterodonta</taxon>
        <taxon>Unionida</taxon>
        <taxon>Unionoidea</taxon>
        <taxon>Unionidae</taxon>
        <taxon>Unioninae</taxon>
        <taxon>Sinanodonta</taxon>
    </lineage>
</organism>